<dbReference type="KEGG" id="zga:ZOBELLIA_3408"/>
<dbReference type="SUPFAM" id="SSF48295">
    <property type="entry name" value="TrpR-like"/>
    <property type="match status" value="1"/>
</dbReference>
<proteinExistence type="predicted"/>
<evidence type="ECO:0000313" key="1">
    <source>
        <dbReference type="EMBL" id="CAZ97546.1"/>
    </source>
</evidence>
<dbReference type="InterPro" id="IPR036388">
    <property type="entry name" value="WH-like_DNA-bd_sf"/>
</dbReference>
<evidence type="ECO:0000313" key="2">
    <source>
        <dbReference type="Proteomes" id="UP000008898"/>
    </source>
</evidence>
<dbReference type="AlphaFoldDB" id="G0L8G4"/>
<dbReference type="EMBL" id="FP476056">
    <property type="protein sequence ID" value="CAZ97546.1"/>
    <property type="molecule type" value="Genomic_DNA"/>
</dbReference>
<organism evidence="1 2">
    <name type="scientific">Zobellia galactanivorans (strain DSM 12802 / CCUG 47099 / CIP 106680 / NCIMB 13871 / Dsij)</name>
    <dbReference type="NCBI Taxonomy" id="63186"/>
    <lineage>
        <taxon>Bacteria</taxon>
        <taxon>Pseudomonadati</taxon>
        <taxon>Bacteroidota</taxon>
        <taxon>Flavobacteriia</taxon>
        <taxon>Flavobacteriales</taxon>
        <taxon>Flavobacteriaceae</taxon>
        <taxon>Zobellia</taxon>
    </lineage>
</organism>
<name>G0L8G4_ZOBGA</name>
<gene>
    <name evidence="1" type="ordered locus">zobellia_3408</name>
</gene>
<sequence>MTRRKFTSKFKTKVVLEALKERHSLAEIAQKYKIHPTQISS</sequence>
<dbReference type="HOGENOM" id="CLU_027402_36_5_10"/>
<dbReference type="GO" id="GO:0043565">
    <property type="term" value="F:sequence-specific DNA binding"/>
    <property type="evidence" value="ECO:0007669"/>
    <property type="project" value="InterPro"/>
</dbReference>
<dbReference type="KEGG" id="zga:ZOBELLIA_3077"/>
<dbReference type="Gene3D" id="1.10.10.10">
    <property type="entry name" value="Winged helix-like DNA-binding domain superfamily/Winged helix DNA-binding domain"/>
    <property type="match status" value="1"/>
</dbReference>
<dbReference type="Proteomes" id="UP000008898">
    <property type="component" value="Chromosome"/>
</dbReference>
<dbReference type="STRING" id="63186.ZOBELLIA_3077"/>
<accession>G0L8G4</accession>
<reference evidence="2" key="1">
    <citation type="submission" date="2009-07" db="EMBL/GenBank/DDBJ databases">
        <title>Complete genome sequence of Zobellia galactanivorans Dsij.</title>
        <authorList>
            <consortium name="Genoscope - CEA"/>
        </authorList>
    </citation>
    <scope>NUCLEOTIDE SEQUENCE [LARGE SCALE GENOMIC DNA]</scope>
    <source>
        <strain evidence="2">DSM 12802 / CCUG 47099 / CIP 106680 / NCIMB 13871 / Dsij</strain>
    </source>
</reference>
<dbReference type="InterPro" id="IPR010921">
    <property type="entry name" value="Trp_repressor/repl_initiator"/>
</dbReference>
<protein>
    <recommendedName>
        <fullName evidence="3">Transposase</fullName>
    </recommendedName>
</protein>
<reference evidence="1 2" key="2">
    <citation type="journal article" date="2012" name="Environ. Microbiol.">
        <title>Characterization of the first alginolytic operons in a marine bacterium: from their emergence in marine Flavobacteriia to their independent transfers to marine Proteobacteria and human gut Bacteroides.</title>
        <authorList>
            <person name="Thomas F."/>
            <person name="Barbeyron T."/>
            <person name="Tonon T."/>
            <person name="Genicot S."/>
            <person name="Czjzek M."/>
            <person name="Michel G."/>
        </authorList>
    </citation>
    <scope>NUCLEOTIDE SEQUENCE [LARGE SCALE GENOMIC DNA]</scope>
    <source>
        <strain evidence="2">DSM 12802 / CCUG 47099 / CIP 106680 / NCIMB 13871 / Dsij</strain>
    </source>
</reference>
<keyword evidence="2" id="KW-1185">Reference proteome</keyword>
<evidence type="ECO:0008006" key="3">
    <source>
        <dbReference type="Google" id="ProtNLM"/>
    </source>
</evidence>
<dbReference type="RefSeq" id="WP_013994410.1">
    <property type="nucleotide sequence ID" value="NC_015844.1"/>
</dbReference>